<evidence type="ECO:0000256" key="4">
    <source>
        <dbReference type="PROSITE-ProRule" id="PRU00473"/>
    </source>
</evidence>
<comment type="caution">
    <text evidence="7">The sequence shown here is derived from an EMBL/GenBank/DDBJ whole genome shotgun (WGS) entry which is preliminary data.</text>
</comment>
<evidence type="ECO:0000259" key="6">
    <source>
        <dbReference type="PROSITE" id="PS51123"/>
    </source>
</evidence>
<dbReference type="EMBL" id="NRRL01000075">
    <property type="protein sequence ID" value="MBK1670123.1"/>
    <property type="molecule type" value="Genomic_DNA"/>
</dbReference>
<feature type="region of interest" description="Disordered" evidence="5">
    <location>
        <begin position="1"/>
        <end position="22"/>
    </location>
</feature>
<dbReference type="InterPro" id="IPR036737">
    <property type="entry name" value="OmpA-like_sf"/>
</dbReference>
<accession>A0ABS1DIK9</accession>
<feature type="region of interest" description="Disordered" evidence="5">
    <location>
        <begin position="101"/>
        <end position="120"/>
    </location>
</feature>
<keyword evidence="2 4" id="KW-0472">Membrane</keyword>
<dbReference type="InterPro" id="IPR050330">
    <property type="entry name" value="Bact_OuterMem_StrucFunc"/>
</dbReference>
<evidence type="ECO:0000313" key="8">
    <source>
        <dbReference type="Proteomes" id="UP001296873"/>
    </source>
</evidence>
<dbReference type="PANTHER" id="PTHR30329">
    <property type="entry name" value="STATOR ELEMENT OF FLAGELLAR MOTOR COMPLEX"/>
    <property type="match status" value="1"/>
</dbReference>
<sequence length="411" mass="45110">MAPVKRAAQPRRGAENSRNRDRCKFTNRRVIARRRKLTRVKCASRFRSPPPPRLRQIAIANARSLTSPAEAIRFARLEAVDAKRAGPPPTRRLNRAHRGRSGVFGEIGSDPKTTRTRMKGTPRMRLKHLLAVGVSAALLSGCAVYNAQNLDSIEATAGNDFTRALTVEYKGFARSEVAEGDWIDAEHFANKAKATASGRVAAPEQLSDWDLPADKTQEIADARANLVSILDASARSKMPDLAARAQARLDCWIEQQEEGHQANDIQACRQAFRTAYNQLRAGMQADAPEAEPAPAVTPEADVQESWTVTFAFDSAQVDEQARGIIRKAAQAARDDQAVDLVVTGYTDSTGTDAYNQALSLRRAEAVRDVLVEMGVAEDRIGVAARGKTRPAIERGDQVRERANRRVVIDLL</sequence>
<reference evidence="7 8" key="1">
    <citation type="journal article" date="2020" name="Microorganisms">
        <title>Osmotic Adaptation and Compatible Solute Biosynthesis of Phototrophic Bacteria as Revealed from Genome Analyses.</title>
        <authorList>
            <person name="Imhoff J.F."/>
            <person name="Rahn T."/>
            <person name="Kunzel S."/>
            <person name="Keller A."/>
            <person name="Neulinger S.C."/>
        </authorList>
    </citation>
    <scope>NUCLEOTIDE SEQUENCE [LARGE SCALE GENOMIC DNA]</scope>
    <source>
        <strain evidence="7 8">DSM 9895</strain>
    </source>
</reference>
<protein>
    <recommendedName>
        <fullName evidence="6">OmpA-like domain-containing protein</fullName>
    </recommendedName>
</protein>
<dbReference type="InterPro" id="IPR006664">
    <property type="entry name" value="OMP_bac"/>
</dbReference>
<dbReference type="Pfam" id="PF00691">
    <property type="entry name" value="OmpA"/>
    <property type="match status" value="1"/>
</dbReference>
<dbReference type="SUPFAM" id="SSF103088">
    <property type="entry name" value="OmpA-like"/>
    <property type="match status" value="1"/>
</dbReference>
<dbReference type="Proteomes" id="UP001296873">
    <property type="component" value="Unassembled WGS sequence"/>
</dbReference>
<name>A0ABS1DIK9_9PROT</name>
<evidence type="ECO:0000256" key="2">
    <source>
        <dbReference type="ARBA" id="ARBA00023136"/>
    </source>
</evidence>
<keyword evidence="3" id="KW-0998">Cell outer membrane</keyword>
<evidence type="ECO:0000256" key="3">
    <source>
        <dbReference type="ARBA" id="ARBA00023237"/>
    </source>
</evidence>
<feature type="compositionally biased region" description="Basic and acidic residues" evidence="5">
    <location>
        <begin position="12"/>
        <end position="22"/>
    </location>
</feature>
<evidence type="ECO:0000313" key="7">
    <source>
        <dbReference type="EMBL" id="MBK1670123.1"/>
    </source>
</evidence>
<keyword evidence="8" id="KW-1185">Reference proteome</keyword>
<dbReference type="Gene3D" id="3.30.1330.60">
    <property type="entry name" value="OmpA-like domain"/>
    <property type="match status" value="1"/>
</dbReference>
<gene>
    <name evidence="7" type="ORF">CKO28_18980</name>
</gene>
<proteinExistence type="predicted"/>
<dbReference type="PRINTS" id="PR01023">
    <property type="entry name" value="NAFLGMOTY"/>
</dbReference>
<evidence type="ECO:0000256" key="5">
    <source>
        <dbReference type="SAM" id="MobiDB-lite"/>
    </source>
</evidence>
<comment type="subcellular location">
    <subcellularLocation>
        <location evidence="1">Cell outer membrane</location>
    </subcellularLocation>
</comment>
<feature type="domain" description="OmpA-like" evidence="6">
    <location>
        <begin position="297"/>
        <end position="411"/>
    </location>
</feature>
<dbReference type="PRINTS" id="PR01021">
    <property type="entry name" value="OMPADOMAIN"/>
</dbReference>
<dbReference type="InterPro" id="IPR006665">
    <property type="entry name" value="OmpA-like"/>
</dbReference>
<evidence type="ECO:0000256" key="1">
    <source>
        <dbReference type="ARBA" id="ARBA00004442"/>
    </source>
</evidence>
<organism evidence="7 8">
    <name type="scientific">Rhodovibrio sodomensis</name>
    <dbReference type="NCBI Taxonomy" id="1088"/>
    <lineage>
        <taxon>Bacteria</taxon>
        <taxon>Pseudomonadati</taxon>
        <taxon>Pseudomonadota</taxon>
        <taxon>Alphaproteobacteria</taxon>
        <taxon>Rhodospirillales</taxon>
        <taxon>Rhodovibrionaceae</taxon>
        <taxon>Rhodovibrio</taxon>
    </lineage>
</organism>
<dbReference type="CDD" id="cd07185">
    <property type="entry name" value="OmpA_C-like"/>
    <property type="match status" value="1"/>
</dbReference>
<dbReference type="PROSITE" id="PS51123">
    <property type="entry name" value="OMPA_2"/>
    <property type="match status" value="1"/>
</dbReference>
<dbReference type="PANTHER" id="PTHR30329:SF21">
    <property type="entry name" value="LIPOPROTEIN YIAD-RELATED"/>
    <property type="match status" value="1"/>
</dbReference>